<evidence type="ECO:0000256" key="14">
    <source>
        <dbReference type="RuleBase" id="RU004161"/>
    </source>
</evidence>
<organism evidence="15 16">
    <name type="scientific">Coxiella burnetii (strain Dugway 5J108-111)</name>
    <dbReference type="NCBI Taxonomy" id="434922"/>
    <lineage>
        <taxon>Bacteria</taxon>
        <taxon>Pseudomonadati</taxon>
        <taxon>Pseudomonadota</taxon>
        <taxon>Gammaproteobacteria</taxon>
        <taxon>Legionellales</taxon>
        <taxon>Coxiellaceae</taxon>
        <taxon>Coxiella</taxon>
    </lineage>
</organism>
<feature type="active site" description="Schiff-base intermediate with substrate" evidence="9">
    <location>
        <position position="215"/>
    </location>
</feature>
<feature type="binding site" evidence="10">
    <location>
        <position position="237"/>
    </location>
    <ligand>
        <name>5-aminolevulinate</name>
        <dbReference type="ChEBI" id="CHEBI:356416"/>
        <label>1</label>
    </ligand>
</feature>
<dbReference type="PANTHER" id="PTHR11458:SF0">
    <property type="entry name" value="DELTA-AMINOLEVULINIC ACID DEHYDRATASE"/>
    <property type="match status" value="1"/>
</dbReference>
<dbReference type="InterPro" id="IPR030656">
    <property type="entry name" value="ALAD_AS"/>
</dbReference>
<feature type="binding site" evidence="11">
    <location>
        <position position="137"/>
    </location>
    <ligand>
        <name>Zn(2+)</name>
        <dbReference type="ChEBI" id="CHEBI:29105"/>
        <note>catalytic</note>
    </ligand>
</feature>
<dbReference type="Proteomes" id="UP000008555">
    <property type="component" value="Chromosome"/>
</dbReference>
<keyword evidence="11" id="KW-0862">Zinc</keyword>
<proteinExistence type="inferred from homology"/>
<feature type="binding site" evidence="10">
    <location>
        <position position="225"/>
    </location>
    <ligand>
        <name>5-aminolevulinate</name>
        <dbReference type="ChEBI" id="CHEBI:356416"/>
        <label>1</label>
    </ligand>
</feature>
<comment type="pathway">
    <text evidence="1">Porphyrin-containing compound metabolism; protoporphyrin-IX biosynthesis; coproporphyrinogen-III from 5-aminolevulinate: step 1/4.</text>
</comment>
<dbReference type="Gene3D" id="3.20.20.70">
    <property type="entry name" value="Aldolase class I"/>
    <property type="match status" value="1"/>
</dbReference>
<comment type="subunit">
    <text evidence="13">Homooctamer.</text>
</comment>
<dbReference type="PROSITE" id="PS00169">
    <property type="entry name" value="D_ALA_DEHYDRATASE"/>
    <property type="match status" value="1"/>
</dbReference>
<evidence type="ECO:0000256" key="3">
    <source>
        <dbReference type="ARBA" id="ARBA00012053"/>
    </source>
</evidence>
<gene>
    <name evidence="15" type="primary">hemB</name>
    <name evidence="15" type="ordered locus">CBUD_0573</name>
</gene>
<dbReference type="SMART" id="SM01004">
    <property type="entry name" value="ALAD"/>
    <property type="match status" value="1"/>
</dbReference>
<protein>
    <recommendedName>
        <fullName evidence="4 13">Delta-aminolevulinic acid dehydratase</fullName>
        <ecNumber evidence="3 13">4.2.1.24</ecNumber>
    </recommendedName>
</protein>
<dbReference type="CDD" id="cd00384">
    <property type="entry name" value="ALAD_PBGS"/>
    <property type="match status" value="1"/>
</dbReference>
<feature type="binding site" evidence="12">
    <location>
        <position position="253"/>
    </location>
    <ligand>
        <name>Mg(2+)</name>
        <dbReference type="ChEBI" id="CHEBI:18420"/>
    </ligand>
</feature>
<dbReference type="InterPro" id="IPR013785">
    <property type="entry name" value="Aldolase_TIM"/>
</dbReference>
<comment type="catalytic activity">
    <reaction evidence="8 13">
        <text>2 5-aminolevulinate = porphobilinogen + 2 H2O + H(+)</text>
        <dbReference type="Rhea" id="RHEA:24064"/>
        <dbReference type="ChEBI" id="CHEBI:15377"/>
        <dbReference type="ChEBI" id="CHEBI:15378"/>
        <dbReference type="ChEBI" id="CHEBI:58126"/>
        <dbReference type="ChEBI" id="CHEBI:356416"/>
        <dbReference type="EC" id="4.2.1.24"/>
    </reaction>
</comment>
<feature type="binding site" evidence="10">
    <location>
        <position position="295"/>
    </location>
    <ligand>
        <name>5-aminolevulinate</name>
        <dbReference type="ChEBI" id="CHEBI:356416"/>
        <label>2</label>
    </ligand>
</feature>
<dbReference type="EC" id="4.2.1.24" evidence="3 13"/>
<dbReference type="Pfam" id="PF00490">
    <property type="entry name" value="ALAD"/>
    <property type="match status" value="1"/>
</dbReference>
<keyword evidence="12" id="KW-0460">Magnesium</keyword>
<evidence type="ECO:0000256" key="13">
    <source>
        <dbReference type="RuleBase" id="RU000515"/>
    </source>
</evidence>
<dbReference type="GO" id="GO:0008270">
    <property type="term" value="F:zinc ion binding"/>
    <property type="evidence" value="ECO:0007669"/>
    <property type="project" value="TreeGrafter"/>
</dbReference>
<dbReference type="GO" id="GO:0005829">
    <property type="term" value="C:cytosol"/>
    <property type="evidence" value="ECO:0007669"/>
    <property type="project" value="TreeGrafter"/>
</dbReference>
<evidence type="ECO:0000313" key="16">
    <source>
        <dbReference type="Proteomes" id="UP000008555"/>
    </source>
</evidence>
<evidence type="ECO:0000256" key="10">
    <source>
        <dbReference type="PIRSR" id="PIRSR001415-2"/>
    </source>
</evidence>
<evidence type="ECO:0000256" key="12">
    <source>
        <dbReference type="PIRSR" id="PIRSR001415-5"/>
    </source>
</evidence>
<dbReference type="AlphaFoldDB" id="A9KBN0"/>
<dbReference type="EMBL" id="CP000733">
    <property type="protein sequence ID" value="ABS77226.2"/>
    <property type="molecule type" value="Genomic_DNA"/>
</dbReference>
<dbReference type="FunFam" id="3.20.20.70:FF:000019">
    <property type="entry name" value="Delta-aminolevulinic acid dehydratase"/>
    <property type="match status" value="1"/>
</dbReference>
<evidence type="ECO:0000256" key="9">
    <source>
        <dbReference type="PIRSR" id="PIRSR001415-1"/>
    </source>
</evidence>
<feature type="binding site" evidence="10">
    <location>
        <position position="334"/>
    </location>
    <ligand>
        <name>5-aminolevulinate</name>
        <dbReference type="ChEBI" id="CHEBI:356416"/>
        <label>2</label>
    </ligand>
</feature>
<keyword evidence="5" id="KW-0350">Heme biosynthesis</keyword>
<evidence type="ECO:0000256" key="1">
    <source>
        <dbReference type="ARBA" id="ARBA00004694"/>
    </source>
</evidence>
<evidence type="ECO:0000256" key="6">
    <source>
        <dbReference type="ARBA" id="ARBA00023239"/>
    </source>
</evidence>
<evidence type="ECO:0000256" key="8">
    <source>
        <dbReference type="ARBA" id="ARBA00047651"/>
    </source>
</evidence>
<dbReference type="GO" id="GO:0006782">
    <property type="term" value="P:protoporphyrinogen IX biosynthetic process"/>
    <property type="evidence" value="ECO:0007669"/>
    <property type="project" value="UniProtKB-UniPathway"/>
</dbReference>
<dbReference type="GO" id="GO:0004655">
    <property type="term" value="F:porphobilinogen synthase activity"/>
    <property type="evidence" value="ECO:0007669"/>
    <property type="project" value="UniProtKB-EC"/>
</dbReference>
<dbReference type="KEGG" id="cbd:CBUD_0573"/>
<feature type="binding site" evidence="11">
    <location>
        <position position="145"/>
    </location>
    <ligand>
        <name>Zn(2+)</name>
        <dbReference type="ChEBI" id="CHEBI:29105"/>
        <note>catalytic</note>
    </ligand>
</feature>
<evidence type="ECO:0000256" key="5">
    <source>
        <dbReference type="ARBA" id="ARBA00023133"/>
    </source>
</evidence>
<dbReference type="PANTHER" id="PTHR11458">
    <property type="entry name" value="DELTA-AMINOLEVULINIC ACID DEHYDRATASE"/>
    <property type="match status" value="1"/>
</dbReference>
<dbReference type="PRINTS" id="PR00144">
    <property type="entry name" value="DALDHYDRTASE"/>
</dbReference>
<dbReference type="HOGENOM" id="CLU_035731_0_0_6"/>
<evidence type="ECO:0000256" key="4">
    <source>
        <dbReference type="ARBA" id="ARBA00020771"/>
    </source>
</evidence>
<feature type="active site" description="Schiff-base intermediate with substrate" evidence="9">
    <location>
        <position position="268"/>
    </location>
</feature>
<dbReference type="UniPathway" id="UPA00251">
    <property type="reaction ID" value="UER00318"/>
</dbReference>
<dbReference type="InterPro" id="IPR001731">
    <property type="entry name" value="ALAD"/>
</dbReference>
<feature type="binding site" evidence="11">
    <location>
        <position position="135"/>
    </location>
    <ligand>
        <name>Zn(2+)</name>
        <dbReference type="ChEBI" id="CHEBI:29105"/>
        <note>catalytic</note>
    </ligand>
</feature>
<keyword evidence="7 13" id="KW-0627">Porphyrin biosynthesis</keyword>
<keyword evidence="11" id="KW-0479">Metal-binding</keyword>
<keyword evidence="6 13" id="KW-0456">Lyase</keyword>
<evidence type="ECO:0000256" key="7">
    <source>
        <dbReference type="ARBA" id="ARBA00023244"/>
    </source>
</evidence>
<dbReference type="SUPFAM" id="SSF51569">
    <property type="entry name" value="Aldolase"/>
    <property type="match status" value="1"/>
</dbReference>
<reference evidence="15 16" key="1">
    <citation type="journal article" date="2009" name="Infect. Immun.">
        <title>Comparative genomics reveal extensive transposon-mediated genomic plasticity and diversity among potential effector proteins within the genus Coxiella.</title>
        <authorList>
            <person name="Beare P.A."/>
            <person name="Unsworth N."/>
            <person name="Andoh M."/>
            <person name="Voth D.E."/>
            <person name="Omsland A."/>
            <person name="Gilk S.D."/>
            <person name="Williams K.P."/>
            <person name="Sobral B.W."/>
            <person name="Kupko J.J.III."/>
            <person name="Porcella S.F."/>
            <person name="Samuel J.E."/>
            <person name="Heinzen R.A."/>
        </authorList>
    </citation>
    <scope>NUCLEOTIDE SEQUENCE [LARGE SCALE GENOMIC DNA]</scope>
    <source>
        <strain evidence="15 16">Dugway 5J108-111</strain>
    </source>
</reference>
<dbReference type="PIRSF" id="PIRSF001415">
    <property type="entry name" value="Porphbilin_synth"/>
    <property type="match status" value="1"/>
</dbReference>
<accession>A9KBN0</accession>
<evidence type="ECO:0000256" key="11">
    <source>
        <dbReference type="PIRSR" id="PIRSR001415-3"/>
    </source>
</evidence>
<sequence length="346" mass="38211">MEDHSIKESHHAMAIDALPRVRLRRLRQHPGLRELISEHRLSVKDMILPLFVRAGQKIKNPIASMPGHFQWSVDQLGEEVERIEASQLPGIILFGIPDFKDATGSSALQPDGVVQQAIQRIKKKAPRLLIVADLCFCEYTDHGHCGVVSKNIRGNNDVDNDNTLKLLVAQAISLVRAGADVIAPSGMMDGMVQAIRRGLDHVGFTEIPILSYAVKYASSFYGPFREAAEGTPQFGDRKTYQMNPANAGIALREAELDVAEGADFLMVKPAQAYLDIIYRIKQHFPRIPLGAYQVSGEFAMIKAAAARGWLDETQAMMESLLSIKRAGADFIITYFAKEAAGFLGRE</sequence>
<evidence type="ECO:0000313" key="15">
    <source>
        <dbReference type="EMBL" id="ABS77226.2"/>
    </source>
</evidence>
<evidence type="ECO:0000256" key="2">
    <source>
        <dbReference type="ARBA" id="ARBA00008055"/>
    </source>
</evidence>
<comment type="similarity">
    <text evidence="2 14">Belongs to the ALAD family.</text>
</comment>
<dbReference type="NCBIfam" id="NF006762">
    <property type="entry name" value="PRK09283.1"/>
    <property type="match status" value="1"/>
</dbReference>
<name>A9KBN0_COXBN</name>